<dbReference type="EMBL" id="PDUG01000011">
    <property type="protein sequence ID" value="PIC13763.1"/>
    <property type="molecule type" value="Genomic_DNA"/>
</dbReference>
<organism evidence="2 3">
    <name type="scientific">Caenorhabditis nigoni</name>
    <dbReference type="NCBI Taxonomy" id="1611254"/>
    <lineage>
        <taxon>Eukaryota</taxon>
        <taxon>Metazoa</taxon>
        <taxon>Ecdysozoa</taxon>
        <taxon>Nematoda</taxon>
        <taxon>Chromadorea</taxon>
        <taxon>Rhabditida</taxon>
        <taxon>Rhabditina</taxon>
        <taxon>Rhabditomorpha</taxon>
        <taxon>Rhabditoidea</taxon>
        <taxon>Rhabditidae</taxon>
        <taxon>Peloderinae</taxon>
        <taxon>Caenorhabditis</taxon>
    </lineage>
</organism>
<protein>
    <submittedName>
        <fullName evidence="2">Uncharacterized protein</fullName>
    </submittedName>
</protein>
<evidence type="ECO:0000313" key="3">
    <source>
        <dbReference type="Proteomes" id="UP000230233"/>
    </source>
</evidence>
<feature type="region of interest" description="Disordered" evidence="1">
    <location>
        <begin position="69"/>
        <end position="96"/>
    </location>
</feature>
<feature type="region of interest" description="Disordered" evidence="1">
    <location>
        <begin position="1"/>
        <end position="36"/>
    </location>
</feature>
<keyword evidence="3" id="KW-1185">Reference proteome</keyword>
<dbReference type="AlphaFoldDB" id="A0A2G5SFU6"/>
<accession>A0A2G5SFU6</accession>
<sequence>MLTDRRLTVNKAGRPRISPTDRRLSQPTADQDDRPPIELTIPLRLMDVQDYAFVKFEQKQAAARAIVQMDDKREEEENHGDTVDAMEEDPEEDDYEDYVRQGGFNEDVNDFHTLKW</sequence>
<name>A0A2G5SFU6_9PELO</name>
<reference evidence="3" key="1">
    <citation type="submission" date="2017-10" db="EMBL/GenBank/DDBJ databases">
        <title>Rapid genome shrinkage in a self-fertile nematode reveals novel sperm competition proteins.</title>
        <authorList>
            <person name="Yin D."/>
            <person name="Schwarz E.M."/>
            <person name="Thomas C.G."/>
            <person name="Felde R.L."/>
            <person name="Korf I.F."/>
            <person name="Cutter A.D."/>
            <person name="Schartner C.M."/>
            <person name="Ralston E.J."/>
            <person name="Meyer B.J."/>
            <person name="Haag E.S."/>
        </authorList>
    </citation>
    <scope>NUCLEOTIDE SEQUENCE [LARGE SCALE GENOMIC DNA]</scope>
    <source>
        <strain evidence="3">JU1422</strain>
    </source>
</reference>
<evidence type="ECO:0000313" key="2">
    <source>
        <dbReference type="EMBL" id="PIC13763.1"/>
    </source>
</evidence>
<dbReference type="Gene3D" id="3.30.70.330">
    <property type="match status" value="1"/>
</dbReference>
<gene>
    <name evidence="2" type="ORF">B9Z55_027617</name>
</gene>
<proteinExistence type="predicted"/>
<dbReference type="Proteomes" id="UP000230233">
    <property type="component" value="Unassembled WGS sequence"/>
</dbReference>
<evidence type="ECO:0000256" key="1">
    <source>
        <dbReference type="SAM" id="MobiDB-lite"/>
    </source>
</evidence>
<comment type="caution">
    <text evidence="2">The sequence shown here is derived from an EMBL/GenBank/DDBJ whole genome shotgun (WGS) entry which is preliminary data.</text>
</comment>
<feature type="compositionally biased region" description="Acidic residues" evidence="1">
    <location>
        <begin position="83"/>
        <end position="96"/>
    </location>
</feature>
<dbReference type="InterPro" id="IPR012677">
    <property type="entry name" value="Nucleotide-bd_a/b_plait_sf"/>
</dbReference>
<feature type="compositionally biased region" description="Basic and acidic residues" evidence="1">
    <location>
        <begin position="69"/>
        <end position="82"/>
    </location>
</feature>